<dbReference type="SUPFAM" id="SSF54001">
    <property type="entry name" value="Cysteine proteinases"/>
    <property type="match status" value="1"/>
</dbReference>
<dbReference type="PANTHER" id="PTHR12931">
    <property type="entry name" value="UBIQUITIN THIOLESTERASE PROTEIN OTUB"/>
    <property type="match status" value="1"/>
</dbReference>
<dbReference type="GO" id="GO:0071108">
    <property type="term" value="P:protein K48-linked deubiquitination"/>
    <property type="evidence" value="ECO:0007669"/>
    <property type="project" value="TreeGrafter"/>
</dbReference>
<dbReference type="ExpressionAtlas" id="R7WF28">
    <property type="expression patterns" value="baseline"/>
</dbReference>
<dbReference type="GO" id="GO:0004843">
    <property type="term" value="F:cysteine-type deubiquitinase activity"/>
    <property type="evidence" value="ECO:0007669"/>
    <property type="project" value="TreeGrafter"/>
</dbReference>
<evidence type="ECO:0008006" key="3">
    <source>
        <dbReference type="Google" id="ProtNLM"/>
    </source>
</evidence>
<dbReference type="InterPro" id="IPR038765">
    <property type="entry name" value="Papain-like_cys_pep_sf"/>
</dbReference>
<dbReference type="CDD" id="cd22749">
    <property type="entry name" value="Otubain_C65"/>
    <property type="match status" value="1"/>
</dbReference>
<dbReference type="GO" id="GO:0005634">
    <property type="term" value="C:nucleus"/>
    <property type="evidence" value="ECO:0007669"/>
    <property type="project" value="TreeGrafter"/>
</dbReference>
<evidence type="ECO:0000313" key="2">
    <source>
        <dbReference type="EnsemblPlants" id="EMT19500"/>
    </source>
</evidence>
<organism evidence="2">
    <name type="scientific">Aegilops tauschii</name>
    <name type="common">Tausch's goatgrass</name>
    <name type="synonym">Aegilops squarrosa</name>
    <dbReference type="NCBI Taxonomy" id="37682"/>
    <lineage>
        <taxon>Eukaryota</taxon>
        <taxon>Viridiplantae</taxon>
        <taxon>Streptophyta</taxon>
        <taxon>Embryophyta</taxon>
        <taxon>Tracheophyta</taxon>
        <taxon>Spermatophyta</taxon>
        <taxon>Magnoliopsida</taxon>
        <taxon>Liliopsida</taxon>
        <taxon>Poales</taxon>
        <taxon>Poaceae</taxon>
        <taxon>BOP clade</taxon>
        <taxon>Pooideae</taxon>
        <taxon>Triticodae</taxon>
        <taxon>Triticeae</taxon>
        <taxon>Triticinae</taxon>
        <taxon>Aegilops</taxon>
    </lineage>
</organism>
<protein>
    <recommendedName>
        <fullName evidence="3">Ubiquitinyl hydrolase 1</fullName>
    </recommendedName>
</protein>
<dbReference type="Pfam" id="PF10275">
    <property type="entry name" value="Peptidase_C65"/>
    <property type="match status" value="1"/>
</dbReference>
<dbReference type="EnsemblPlants" id="EMT19500">
    <property type="protein sequence ID" value="EMT19500"/>
    <property type="gene ID" value="F775_24969"/>
</dbReference>
<proteinExistence type="predicted"/>
<reference evidence="2" key="1">
    <citation type="submission" date="2015-06" db="UniProtKB">
        <authorList>
            <consortium name="EnsemblPlants"/>
        </authorList>
    </citation>
    <scope>IDENTIFICATION</scope>
</reference>
<name>R7WF28_AEGTA</name>
<feature type="region of interest" description="Disordered" evidence="1">
    <location>
        <begin position="1"/>
        <end position="31"/>
    </location>
</feature>
<dbReference type="InterPro" id="IPR019400">
    <property type="entry name" value="Peptidase_C65_otubain"/>
</dbReference>
<dbReference type="InterPro" id="IPR042467">
    <property type="entry name" value="Peptidase_C65_otubain_sub2"/>
</dbReference>
<dbReference type="PANTHER" id="PTHR12931:SF22">
    <property type="entry name" value="UBIQUITINYL HYDROLASE 1"/>
    <property type="match status" value="1"/>
</dbReference>
<dbReference type="Gene3D" id="1.20.1300.20">
    <property type="entry name" value="Peptidase C65 Otubain, subdomain 2"/>
    <property type="match status" value="1"/>
</dbReference>
<sequence length="273" mass="31353">MGASSSSSFSSDSWIGSDRTCGGASTSSSLDASNYRDLYRDPPSEWMYNQILEAPFWSHEACDAVRASWRNEYEACDDEPLSSLPHEFENEIMKDKAKEQLVKVSHEEELRLLGALEPMWEKFQRLHLPGSYSDLRDAFVGFIQECMEQKQKLSVSAYQEWLFQESQNEQKFVNILLYLRLVTAIEICTEVEQFKAFIIDLDQGKPDATKYCLEEVLPVEEDAQQVPLRVVNIDVSPIEEPNIHIIYESPDSSVPTVTLLYRPGHYDIIYEKS</sequence>
<dbReference type="AlphaFoldDB" id="R7WF28"/>
<evidence type="ECO:0000256" key="1">
    <source>
        <dbReference type="SAM" id="MobiDB-lite"/>
    </source>
</evidence>
<accession>R7WF28</accession>
<feature type="compositionally biased region" description="Low complexity" evidence="1">
    <location>
        <begin position="1"/>
        <end position="13"/>
    </location>
</feature>
<dbReference type="GO" id="GO:0043130">
    <property type="term" value="F:ubiquitin binding"/>
    <property type="evidence" value="ECO:0007669"/>
    <property type="project" value="TreeGrafter"/>
</dbReference>